<dbReference type="EMBL" id="BGPR01000002">
    <property type="protein sequence ID" value="GBL72774.1"/>
    <property type="molecule type" value="Genomic_DNA"/>
</dbReference>
<dbReference type="Proteomes" id="UP000499080">
    <property type="component" value="Unassembled WGS sequence"/>
</dbReference>
<organism evidence="2 3">
    <name type="scientific">Araneus ventricosus</name>
    <name type="common">Orbweaver spider</name>
    <name type="synonym">Epeira ventricosa</name>
    <dbReference type="NCBI Taxonomy" id="182803"/>
    <lineage>
        <taxon>Eukaryota</taxon>
        <taxon>Metazoa</taxon>
        <taxon>Ecdysozoa</taxon>
        <taxon>Arthropoda</taxon>
        <taxon>Chelicerata</taxon>
        <taxon>Arachnida</taxon>
        <taxon>Araneae</taxon>
        <taxon>Araneomorphae</taxon>
        <taxon>Entelegynae</taxon>
        <taxon>Araneoidea</taxon>
        <taxon>Araneidae</taxon>
        <taxon>Araneus</taxon>
    </lineage>
</organism>
<protein>
    <submittedName>
        <fullName evidence="2">Uncharacterized protein</fullName>
    </submittedName>
</protein>
<name>A0A4Y2A149_ARAVE</name>
<feature type="region of interest" description="Disordered" evidence="1">
    <location>
        <begin position="27"/>
        <end position="59"/>
    </location>
</feature>
<gene>
    <name evidence="2" type="ORF">AVEN_127992_1</name>
</gene>
<proteinExistence type="predicted"/>
<reference evidence="2 3" key="1">
    <citation type="journal article" date="2019" name="Sci. Rep.">
        <title>Orb-weaving spider Araneus ventricosus genome elucidates the spidroin gene catalogue.</title>
        <authorList>
            <person name="Kono N."/>
            <person name="Nakamura H."/>
            <person name="Ohtoshi R."/>
            <person name="Moran D.A.P."/>
            <person name="Shinohara A."/>
            <person name="Yoshida Y."/>
            <person name="Fujiwara M."/>
            <person name="Mori M."/>
            <person name="Tomita M."/>
            <person name="Arakawa K."/>
        </authorList>
    </citation>
    <scope>NUCLEOTIDE SEQUENCE [LARGE SCALE GENOMIC DNA]</scope>
</reference>
<evidence type="ECO:0000313" key="3">
    <source>
        <dbReference type="Proteomes" id="UP000499080"/>
    </source>
</evidence>
<sequence>MTLPQKSGQNHHAKLFHLLQEPLTCSCSDSSRGNSSDTESDVSVISAAEVSKHQRNRKDIPAKFKKSAYNNSFALGLADRGIVHRDLPSIFGGVAQLPDLKLHP</sequence>
<evidence type="ECO:0000256" key="1">
    <source>
        <dbReference type="SAM" id="MobiDB-lite"/>
    </source>
</evidence>
<keyword evidence="3" id="KW-1185">Reference proteome</keyword>
<feature type="compositionally biased region" description="Low complexity" evidence="1">
    <location>
        <begin position="27"/>
        <end position="37"/>
    </location>
</feature>
<comment type="caution">
    <text evidence="2">The sequence shown here is derived from an EMBL/GenBank/DDBJ whole genome shotgun (WGS) entry which is preliminary data.</text>
</comment>
<accession>A0A4Y2A149</accession>
<evidence type="ECO:0000313" key="2">
    <source>
        <dbReference type="EMBL" id="GBL72774.1"/>
    </source>
</evidence>
<dbReference type="AlphaFoldDB" id="A0A4Y2A149"/>